<proteinExistence type="predicted"/>
<keyword evidence="1" id="KW-0812">Transmembrane</keyword>
<protein>
    <submittedName>
        <fullName evidence="2">Uncharacterized protein</fullName>
    </submittedName>
</protein>
<organism evidence="2 3">
    <name type="scientific">Sulfobacillus benefaciens</name>
    <dbReference type="NCBI Taxonomy" id="453960"/>
    <lineage>
        <taxon>Bacteria</taxon>
        <taxon>Bacillati</taxon>
        <taxon>Bacillota</taxon>
        <taxon>Clostridia</taxon>
        <taxon>Eubacteriales</taxon>
        <taxon>Clostridiales Family XVII. Incertae Sedis</taxon>
        <taxon>Sulfobacillus</taxon>
    </lineage>
</organism>
<gene>
    <name evidence="2" type="ORF">C7B43_14930</name>
</gene>
<comment type="caution">
    <text evidence="2">The sequence shown here is derived from an EMBL/GenBank/DDBJ whole genome shotgun (WGS) entry which is preliminary data.</text>
</comment>
<dbReference type="Proteomes" id="UP000242699">
    <property type="component" value="Unassembled WGS sequence"/>
</dbReference>
<evidence type="ECO:0000313" key="3">
    <source>
        <dbReference type="Proteomes" id="UP000242699"/>
    </source>
</evidence>
<keyword evidence="1" id="KW-0472">Membrane</keyword>
<evidence type="ECO:0000256" key="1">
    <source>
        <dbReference type="SAM" id="Phobius"/>
    </source>
</evidence>
<dbReference type="EMBL" id="PXYT01000042">
    <property type="protein sequence ID" value="PSR26103.1"/>
    <property type="molecule type" value="Genomic_DNA"/>
</dbReference>
<keyword evidence="1" id="KW-1133">Transmembrane helix</keyword>
<sequence length="80" mass="8856">MKFGTWMSIITFVGGIWVILSPTIVGVIPRHGNPWTNVVLGTEILGLAICLFSLLGVMGFWAIRLKWLSSQKFDPPKPNS</sequence>
<name>A0A2T2WV53_9FIRM</name>
<feature type="transmembrane region" description="Helical" evidence="1">
    <location>
        <begin position="7"/>
        <end position="28"/>
    </location>
</feature>
<reference evidence="2 3" key="1">
    <citation type="journal article" date="2014" name="BMC Genomics">
        <title>Comparison of environmental and isolate Sulfobacillus genomes reveals diverse carbon, sulfur, nitrogen, and hydrogen metabolisms.</title>
        <authorList>
            <person name="Justice N.B."/>
            <person name="Norman A."/>
            <person name="Brown C.T."/>
            <person name="Singh A."/>
            <person name="Thomas B.C."/>
            <person name="Banfield J.F."/>
        </authorList>
    </citation>
    <scope>NUCLEOTIDE SEQUENCE [LARGE SCALE GENOMIC DNA]</scope>
    <source>
        <strain evidence="2">AMDSBA1</strain>
    </source>
</reference>
<dbReference type="AlphaFoldDB" id="A0A2T2WV53"/>
<evidence type="ECO:0000313" key="2">
    <source>
        <dbReference type="EMBL" id="PSR26103.1"/>
    </source>
</evidence>
<feature type="transmembrane region" description="Helical" evidence="1">
    <location>
        <begin position="40"/>
        <end position="63"/>
    </location>
</feature>
<accession>A0A2T2WV53</accession>